<reference evidence="11" key="1">
    <citation type="submission" date="2020-06" db="EMBL/GenBank/DDBJ databases">
        <title>Draft genome of Bugula neritina, a colonial animal packing powerful symbionts and potential medicines.</title>
        <authorList>
            <person name="Rayko M."/>
        </authorList>
    </citation>
    <scope>NUCLEOTIDE SEQUENCE [LARGE SCALE GENOMIC DNA]</scope>
    <source>
        <strain evidence="11">Kwan_BN1</strain>
    </source>
</reference>
<evidence type="ECO:0000256" key="1">
    <source>
        <dbReference type="ARBA" id="ARBA00004319"/>
    </source>
</evidence>
<dbReference type="GO" id="GO:0000774">
    <property type="term" value="F:adenyl-nucleotide exchange factor activity"/>
    <property type="evidence" value="ECO:0007669"/>
    <property type="project" value="TreeGrafter"/>
</dbReference>
<keyword evidence="4" id="KW-0813">Transport</keyword>
<keyword evidence="12" id="KW-1185">Reference proteome</keyword>
<organism evidence="11 12">
    <name type="scientific">Bugula neritina</name>
    <name type="common">Brown bryozoan</name>
    <name type="synonym">Sertularia neritina</name>
    <dbReference type="NCBI Taxonomy" id="10212"/>
    <lineage>
        <taxon>Eukaryota</taxon>
        <taxon>Metazoa</taxon>
        <taxon>Spiralia</taxon>
        <taxon>Lophotrochozoa</taxon>
        <taxon>Bryozoa</taxon>
        <taxon>Gymnolaemata</taxon>
        <taxon>Cheilostomatida</taxon>
        <taxon>Flustrina</taxon>
        <taxon>Buguloidea</taxon>
        <taxon>Bugulidae</taxon>
        <taxon>Bugula</taxon>
    </lineage>
</organism>
<keyword evidence="8" id="KW-0811">Translocation</keyword>
<evidence type="ECO:0000313" key="11">
    <source>
        <dbReference type="EMBL" id="KAF6029965.1"/>
    </source>
</evidence>
<dbReference type="Gene3D" id="1.25.10.10">
    <property type="entry name" value="Leucine-rich Repeat Variant"/>
    <property type="match status" value="1"/>
</dbReference>
<dbReference type="InterPro" id="IPR016024">
    <property type="entry name" value="ARM-type_fold"/>
</dbReference>
<dbReference type="InterPro" id="IPR011989">
    <property type="entry name" value="ARM-like"/>
</dbReference>
<feature type="signal peptide" evidence="10">
    <location>
        <begin position="1"/>
        <end position="20"/>
    </location>
</feature>
<dbReference type="InterPro" id="IPR050693">
    <property type="entry name" value="Hsp70_NEF-Inhibitors"/>
</dbReference>
<protein>
    <recommendedName>
        <fullName evidence="3">Nucleotide exchange factor SIL1</fullName>
    </recommendedName>
</protein>
<evidence type="ECO:0000256" key="9">
    <source>
        <dbReference type="ARBA" id="ARBA00023180"/>
    </source>
</evidence>
<sequence>MLVHNSFAVILILLVTHVISQHLTTVPGEEVEDHDVASHSHFSTSSHSEEFVATHEWQEIKEGQSIPKGLHVRVNLQTGLKEAKLLRSEGDDSNAASDTNHGVKMTFAESTDNDKHPATKRGISAALEEALKNIATSQDEPSGNKEFSSQPNVNKQTFKSIDEIKEVFSKGNITLSSEMEILSNLLKELTISVDDLNKPFQPILDDIEFYLHNLDNAVYFTDIGGVDVISNLVNTSSDTSLVAKCALVLGVACQSNVYVTKAARKVIPALLRRLQLAANDEVHRAHQVTEHTLFAISSMVRTDHRTISDLISHGAGAIFSNIVTSHGIFSIKSKVKVYTLFSDLLSNGSDEDNELLSVLLRQSDLTAGLCHSLSTSLVQASKVSDVEKLLNFLQVSLAYNKCNGLPFDLEYALISVQQKYTEDINDPAIGDYLKEIIEKVSVLQSVVRQTRSLHNTDEL</sequence>
<evidence type="ECO:0000256" key="6">
    <source>
        <dbReference type="ARBA" id="ARBA00022824"/>
    </source>
</evidence>
<evidence type="ECO:0000313" key="12">
    <source>
        <dbReference type="Proteomes" id="UP000593567"/>
    </source>
</evidence>
<dbReference type="EMBL" id="VXIV02001772">
    <property type="protein sequence ID" value="KAF6029965.1"/>
    <property type="molecule type" value="Genomic_DNA"/>
</dbReference>
<keyword evidence="6" id="KW-0256">Endoplasmic reticulum</keyword>
<comment type="similarity">
    <text evidence="2">Belongs to the SIL1 family.</text>
</comment>
<evidence type="ECO:0000256" key="5">
    <source>
        <dbReference type="ARBA" id="ARBA00022729"/>
    </source>
</evidence>
<feature type="chain" id="PRO_5029591031" description="Nucleotide exchange factor SIL1" evidence="10">
    <location>
        <begin position="21"/>
        <end position="459"/>
    </location>
</feature>
<dbReference type="PANTHER" id="PTHR19316:SF35">
    <property type="entry name" value="NUCLEOTIDE EXCHANGE FACTOR SIL1"/>
    <property type="match status" value="1"/>
</dbReference>
<evidence type="ECO:0000256" key="10">
    <source>
        <dbReference type="SAM" id="SignalP"/>
    </source>
</evidence>
<evidence type="ECO:0000256" key="2">
    <source>
        <dbReference type="ARBA" id="ARBA00010588"/>
    </source>
</evidence>
<dbReference type="Proteomes" id="UP000593567">
    <property type="component" value="Unassembled WGS sequence"/>
</dbReference>
<gene>
    <name evidence="11" type="ORF">EB796_011722</name>
</gene>
<keyword evidence="7" id="KW-0653">Protein transport</keyword>
<accession>A0A7J7JVT1</accession>
<evidence type="ECO:0000256" key="3">
    <source>
        <dbReference type="ARBA" id="ARBA00015352"/>
    </source>
</evidence>
<dbReference type="AlphaFoldDB" id="A0A7J7JVT1"/>
<proteinExistence type="inferred from homology"/>
<dbReference type="OrthoDB" id="448649at2759"/>
<comment type="caution">
    <text evidence="11">The sequence shown here is derived from an EMBL/GenBank/DDBJ whole genome shotgun (WGS) entry which is preliminary data.</text>
</comment>
<dbReference type="GO" id="GO:0005788">
    <property type="term" value="C:endoplasmic reticulum lumen"/>
    <property type="evidence" value="ECO:0007669"/>
    <property type="project" value="UniProtKB-SubCell"/>
</dbReference>
<dbReference type="PANTHER" id="PTHR19316">
    <property type="entry name" value="PROTEIN FOLDING REGULATOR"/>
    <property type="match status" value="1"/>
</dbReference>
<evidence type="ECO:0000256" key="4">
    <source>
        <dbReference type="ARBA" id="ARBA00022448"/>
    </source>
</evidence>
<name>A0A7J7JVT1_BUGNE</name>
<keyword evidence="9" id="KW-0325">Glycoprotein</keyword>
<comment type="subcellular location">
    <subcellularLocation>
        <location evidence="1">Endoplasmic reticulum lumen</location>
    </subcellularLocation>
</comment>
<keyword evidence="5 10" id="KW-0732">Signal</keyword>
<evidence type="ECO:0000256" key="7">
    <source>
        <dbReference type="ARBA" id="ARBA00022927"/>
    </source>
</evidence>
<evidence type="ECO:0000256" key="8">
    <source>
        <dbReference type="ARBA" id="ARBA00023010"/>
    </source>
</evidence>
<dbReference type="GO" id="GO:0015031">
    <property type="term" value="P:protein transport"/>
    <property type="evidence" value="ECO:0007669"/>
    <property type="project" value="UniProtKB-KW"/>
</dbReference>
<dbReference type="SUPFAM" id="SSF48371">
    <property type="entry name" value="ARM repeat"/>
    <property type="match status" value="1"/>
</dbReference>